<evidence type="ECO:0008006" key="5">
    <source>
        <dbReference type="Google" id="ProtNLM"/>
    </source>
</evidence>
<dbReference type="RefSeq" id="WP_147165002.1">
    <property type="nucleotide sequence ID" value="NZ_BJZO01000137.1"/>
</dbReference>
<dbReference type="Proteomes" id="UP000321567">
    <property type="component" value="Unassembled WGS sequence"/>
</dbReference>
<dbReference type="PROSITE" id="PS51257">
    <property type="entry name" value="PROKAR_LIPOPROTEIN"/>
    <property type="match status" value="1"/>
</dbReference>
<name>A0A512HBY9_9PROT</name>
<feature type="chain" id="PRO_5021773688" description="DUF2846 domain-containing protein" evidence="2">
    <location>
        <begin position="24"/>
        <end position="167"/>
    </location>
</feature>
<protein>
    <recommendedName>
        <fullName evidence="5">DUF2846 domain-containing protein</fullName>
    </recommendedName>
</protein>
<keyword evidence="2" id="KW-0732">Signal</keyword>
<evidence type="ECO:0000313" key="4">
    <source>
        <dbReference type="Proteomes" id="UP000321567"/>
    </source>
</evidence>
<evidence type="ECO:0000256" key="1">
    <source>
        <dbReference type="SAM" id="MobiDB-lite"/>
    </source>
</evidence>
<feature type="region of interest" description="Disordered" evidence="1">
    <location>
        <begin position="30"/>
        <end position="49"/>
    </location>
</feature>
<keyword evidence="4" id="KW-1185">Reference proteome</keyword>
<organism evidence="3 4">
    <name type="scientific">Pararhodospirillum oryzae</name>
    <dbReference type="NCBI Taxonomy" id="478448"/>
    <lineage>
        <taxon>Bacteria</taxon>
        <taxon>Pseudomonadati</taxon>
        <taxon>Pseudomonadota</taxon>
        <taxon>Alphaproteobacteria</taxon>
        <taxon>Rhodospirillales</taxon>
        <taxon>Rhodospirillaceae</taxon>
        <taxon>Pararhodospirillum</taxon>
    </lineage>
</organism>
<evidence type="ECO:0000256" key="2">
    <source>
        <dbReference type="SAM" id="SignalP"/>
    </source>
</evidence>
<evidence type="ECO:0000313" key="3">
    <source>
        <dbReference type="EMBL" id="GEO82967.1"/>
    </source>
</evidence>
<gene>
    <name evidence="3" type="ORF">ROR02_30980</name>
</gene>
<accession>A0A512HBY9</accession>
<sequence>MRLTRPFSLVAVSCALLILAACGGPQGRSLSAEEGVGAAQGADSATRSRTEAVGLAQSGMPRDRMALAYVYQEPGTPLIDETVTMDGGTPVPLRVNQYLVWELEPGPHLVEAWRGTRRLGSRALTLRPEDVTYLKFAVKNNLGGLLYLVPAGAQEGEIFVRSTNFGR</sequence>
<dbReference type="AlphaFoldDB" id="A0A512HBY9"/>
<dbReference type="OrthoDB" id="8594221at2"/>
<reference evidence="3 4" key="1">
    <citation type="submission" date="2019-07" db="EMBL/GenBank/DDBJ databases">
        <title>Whole genome shotgun sequence of Rhodospirillum oryzae NBRC 107573.</title>
        <authorList>
            <person name="Hosoyama A."/>
            <person name="Uohara A."/>
            <person name="Ohji S."/>
            <person name="Ichikawa N."/>
        </authorList>
    </citation>
    <scope>NUCLEOTIDE SEQUENCE [LARGE SCALE GENOMIC DNA]</scope>
    <source>
        <strain evidence="3 4">NBRC 107573</strain>
    </source>
</reference>
<dbReference type="EMBL" id="BJZO01000137">
    <property type="protein sequence ID" value="GEO82967.1"/>
    <property type="molecule type" value="Genomic_DNA"/>
</dbReference>
<comment type="caution">
    <text evidence="3">The sequence shown here is derived from an EMBL/GenBank/DDBJ whole genome shotgun (WGS) entry which is preliminary data.</text>
</comment>
<proteinExistence type="predicted"/>
<feature type="signal peptide" evidence="2">
    <location>
        <begin position="1"/>
        <end position="23"/>
    </location>
</feature>